<reference evidence="1 2" key="1">
    <citation type="journal article" date="2019" name="Genome Biol. Evol.">
        <title>Insights into the evolution of the New World diploid cottons (Gossypium, subgenus Houzingenia) based on genome sequencing.</title>
        <authorList>
            <person name="Grover C.E."/>
            <person name="Arick M.A. 2nd"/>
            <person name="Thrash A."/>
            <person name="Conover J.L."/>
            <person name="Sanders W.S."/>
            <person name="Peterson D.G."/>
            <person name="Frelichowski J.E."/>
            <person name="Scheffler J.A."/>
            <person name="Scheffler B.E."/>
            <person name="Wendel J.F."/>
        </authorList>
    </citation>
    <scope>NUCLEOTIDE SEQUENCE [LARGE SCALE GENOMIC DNA]</scope>
    <source>
        <strain evidence="1">0</strain>
        <tissue evidence="1">Leaf</tissue>
    </source>
</reference>
<sequence length="41" mass="4927">MIEEAFQKVELSLGFNIELKFDDNVVYRQRHLVHVLQLILQ</sequence>
<proteinExistence type="predicted"/>
<gene>
    <name evidence="1" type="ORF">Gohar_010205</name>
</gene>
<evidence type="ECO:0000313" key="2">
    <source>
        <dbReference type="Proteomes" id="UP000593560"/>
    </source>
</evidence>
<protein>
    <submittedName>
        <fullName evidence="1">Uncharacterized protein</fullName>
    </submittedName>
</protein>
<feature type="non-terminal residue" evidence="1">
    <location>
        <position position="41"/>
    </location>
</feature>
<dbReference type="Proteomes" id="UP000593560">
    <property type="component" value="Unassembled WGS sequence"/>
</dbReference>
<dbReference type="OrthoDB" id="1668034at2759"/>
<evidence type="ECO:0000313" key="1">
    <source>
        <dbReference type="EMBL" id="MBA0799706.1"/>
    </source>
</evidence>
<keyword evidence="2" id="KW-1185">Reference proteome</keyword>
<dbReference type="AlphaFoldDB" id="A0A7J9GQ49"/>
<organism evidence="1 2">
    <name type="scientific">Gossypium harknessii</name>
    <dbReference type="NCBI Taxonomy" id="34285"/>
    <lineage>
        <taxon>Eukaryota</taxon>
        <taxon>Viridiplantae</taxon>
        <taxon>Streptophyta</taxon>
        <taxon>Embryophyta</taxon>
        <taxon>Tracheophyta</taxon>
        <taxon>Spermatophyta</taxon>
        <taxon>Magnoliopsida</taxon>
        <taxon>eudicotyledons</taxon>
        <taxon>Gunneridae</taxon>
        <taxon>Pentapetalae</taxon>
        <taxon>rosids</taxon>
        <taxon>malvids</taxon>
        <taxon>Malvales</taxon>
        <taxon>Malvaceae</taxon>
        <taxon>Malvoideae</taxon>
        <taxon>Gossypium</taxon>
    </lineage>
</organism>
<name>A0A7J9GQ49_9ROSI</name>
<accession>A0A7J9GQ49</accession>
<dbReference type="EMBL" id="JABFAD010000006">
    <property type="protein sequence ID" value="MBA0799706.1"/>
    <property type="molecule type" value="Genomic_DNA"/>
</dbReference>
<comment type="caution">
    <text evidence="1">The sequence shown here is derived from an EMBL/GenBank/DDBJ whole genome shotgun (WGS) entry which is preliminary data.</text>
</comment>